<evidence type="ECO:0000313" key="3">
    <source>
        <dbReference type="Proteomes" id="UP000292347"/>
    </source>
</evidence>
<dbReference type="EMBL" id="SDPT01000004">
    <property type="protein sequence ID" value="RXZ29947.1"/>
    <property type="molecule type" value="Genomic_DNA"/>
</dbReference>
<proteinExistence type="predicted"/>
<gene>
    <name evidence="2" type="ORF">EO081_16540</name>
</gene>
<dbReference type="PANTHER" id="PTHR43682:SF1">
    <property type="entry name" value="LACTATE UTILIZATION PROTEIN C"/>
    <property type="match status" value="1"/>
</dbReference>
<accession>A0A4Q2IL58</accession>
<dbReference type="SUPFAM" id="SSF100950">
    <property type="entry name" value="NagB/RpiA/CoA transferase-like"/>
    <property type="match status" value="1"/>
</dbReference>
<dbReference type="Gene3D" id="3.40.50.10420">
    <property type="entry name" value="NagB/RpiA/CoA transferase-like"/>
    <property type="match status" value="1"/>
</dbReference>
<comment type="caution">
    <text evidence="2">The sequence shown here is derived from an EMBL/GenBank/DDBJ whole genome shotgun (WGS) entry which is preliminary data.</text>
</comment>
<dbReference type="InterPro" id="IPR003741">
    <property type="entry name" value="LUD_dom"/>
</dbReference>
<dbReference type="OrthoDB" id="9794157at2"/>
<evidence type="ECO:0000259" key="1">
    <source>
        <dbReference type="Pfam" id="PF02589"/>
    </source>
</evidence>
<reference evidence="2 3" key="1">
    <citation type="submission" date="2019-01" db="EMBL/GenBank/DDBJ databases">
        <title>Sphingomonas mucosissima sp. nov. and Sphingomonas desiccabilis sp. nov., from biological soil crusts in the Colorado Plateau, USA.</title>
        <authorList>
            <person name="Zhu D."/>
        </authorList>
    </citation>
    <scope>NUCLEOTIDE SEQUENCE [LARGE SCALE GENOMIC DNA]</scope>
    <source>
        <strain evidence="2 3">CP1D</strain>
    </source>
</reference>
<dbReference type="PANTHER" id="PTHR43682">
    <property type="entry name" value="LACTATE UTILIZATION PROTEIN C"/>
    <property type="match status" value="1"/>
</dbReference>
<name>A0A4Q2IL58_9SPHN</name>
<dbReference type="Pfam" id="PF02589">
    <property type="entry name" value="LUD_dom"/>
    <property type="match status" value="1"/>
</dbReference>
<protein>
    <recommendedName>
        <fullName evidence="1">LUD domain-containing protein</fullName>
    </recommendedName>
</protein>
<dbReference type="AlphaFoldDB" id="A0A4Q2IL58"/>
<dbReference type="InterPro" id="IPR024185">
    <property type="entry name" value="FTHF_cligase-like_sf"/>
</dbReference>
<evidence type="ECO:0000313" key="2">
    <source>
        <dbReference type="EMBL" id="RXZ29947.1"/>
    </source>
</evidence>
<dbReference type="InterPro" id="IPR037171">
    <property type="entry name" value="NagB/RpiA_transferase-like"/>
</dbReference>
<feature type="domain" description="LUD" evidence="1">
    <location>
        <begin position="119"/>
        <end position="203"/>
    </location>
</feature>
<keyword evidence="3" id="KW-1185">Reference proteome</keyword>
<dbReference type="Proteomes" id="UP000292347">
    <property type="component" value="Unassembled WGS sequence"/>
</dbReference>
<dbReference type="RefSeq" id="WP_129343534.1">
    <property type="nucleotide sequence ID" value="NZ_JACIDD010000004.1"/>
</dbReference>
<sequence>MSARDAILGRLEGSRPAGAIAREAAILANDPERPLLAHEALIPQFLAQLGLASVAATFEPVRDWSGIPAAAAAYLDATALPRSIYLPPDPRLRACDWSGIALRETCAPDKAAAVGRAIAGVAETGSLIFETGPATPMLPNFLALHHVVVVEARTIVAHLEDIPARLREARAHYWVTGVSGTTDIEGQYVRGAHGPRYLHVLLVDEAP</sequence>
<organism evidence="2 3">
    <name type="scientific">Sphingomonas desiccabilis</name>
    <dbReference type="NCBI Taxonomy" id="429134"/>
    <lineage>
        <taxon>Bacteria</taxon>
        <taxon>Pseudomonadati</taxon>
        <taxon>Pseudomonadota</taxon>
        <taxon>Alphaproteobacteria</taxon>
        <taxon>Sphingomonadales</taxon>
        <taxon>Sphingomonadaceae</taxon>
        <taxon>Sphingomonas</taxon>
    </lineage>
</organism>